<feature type="domain" description="GGDEF" evidence="2">
    <location>
        <begin position="200"/>
        <end position="334"/>
    </location>
</feature>
<dbReference type="InterPro" id="IPR029787">
    <property type="entry name" value="Nucleotide_cyclase"/>
</dbReference>
<dbReference type="EMBL" id="AP027142">
    <property type="protein sequence ID" value="BDV34329.1"/>
    <property type="molecule type" value="Genomic_DNA"/>
</dbReference>
<dbReference type="InterPro" id="IPR050469">
    <property type="entry name" value="Diguanylate_Cyclase"/>
</dbReference>
<evidence type="ECO:0000313" key="3">
    <source>
        <dbReference type="EMBL" id="BDV34329.1"/>
    </source>
</evidence>
<protein>
    <recommendedName>
        <fullName evidence="1">diguanylate cyclase</fullName>
        <ecNumber evidence="1">2.7.7.65</ecNumber>
    </recommendedName>
</protein>
<dbReference type="CDD" id="cd01949">
    <property type="entry name" value="GGDEF"/>
    <property type="match status" value="1"/>
</dbReference>
<evidence type="ECO:0000313" key="4">
    <source>
        <dbReference type="Proteomes" id="UP001317629"/>
    </source>
</evidence>
<reference evidence="3 4" key="1">
    <citation type="journal article" date="2023" name="Int. J. Syst. Evol. Microbiol.">
        <title>Methylocystis iwaonis sp. nov., a type II methane-oxidizing bacterium from surface soil of a rice paddy field in Japan, and emended description of the genus Methylocystis (ex Whittenbury et al. 1970) Bowman et al. 1993.</title>
        <authorList>
            <person name="Kaise H."/>
            <person name="Sawadogo J.B."/>
            <person name="Alam M.S."/>
            <person name="Ueno C."/>
            <person name="Dianou D."/>
            <person name="Shinjo R."/>
            <person name="Asakawa S."/>
        </authorList>
    </citation>
    <scope>NUCLEOTIDE SEQUENCE [LARGE SCALE GENOMIC DNA]</scope>
    <source>
        <strain evidence="3 4">SS37A-Re</strain>
    </source>
</reference>
<dbReference type="Pfam" id="PF00990">
    <property type="entry name" value="GGDEF"/>
    <property type="match status" value="1"/>
</dbReference>
<gene>
    <name evidence="3" type="ORF">SS37A_18580</name>
</gene>
<dbReference type="PROSITE" id="PS50887">
    <property type="entry name" value="GGDEF"/>
    <property type="match status" value="1"/>
</dbReference>
<sequence>MTVKAQAQGASDISSLWSWAVQSWTTETTADGRIIKVVHEPFALTRNLALIALTMIGGTILVTEKSSASKITPAKLAIMRGQLDEGIGAIIDLLQGYAERNQKFADSVLRGSAELAKASSPDRLRSAIEFLISENQKMLKETEAYQASLRNSRDQISKLRFELAEKQAETQKDTLTSAFNRRYFDAKLANVLADANRRATSISLILADLDHFKSINDEHGHLAGDEVLKMFADQMQKHVRAEDTVARFGGEEFAVILPHANIEAAVAVAEKMRRWLYGNNWKIAGKPQTQKITASFGVAQSRANDTPDELIKRADSCLYASKSSGRNRVTPSHV</sequence>
<dbReference type="InterPro" id="IPR000160">
    <property type="entry name" value="GGDEF_dom"/>
</dbReference>
<dbReference type="PANTHER" id="PTHR45138:SF2">
    <property type="entry name" value="DIGUANYLATE CYCLASE VDCA"/>
    <property type="match status" value="1"/>
</dbReference>
<dbReference type="InterPro" id="IPR043128">
    <property type="entry name" value="Rev_trsase/Diguanyl_cyclase"/>
</dbReference>
<proteinExistence type="predicted"/>
<dbReference type="SMART" id="SM00267">
    <property type="entry name" value="GGDEF"/>
    <property type="match status" value="1"/>
</dbReference>
<evidence type="ECO:0000256" key="1">
    <source>
        <dbReference type="ARBA" id="ARBA00012528"/>
    </source>
</evidence>
<dbReference type="NCBIfam" id="TIGR00254">
    <property type="entry name" value="GGDEF"/>
    <property type="match status" value="1"/>
</dbReference>
<accession>A0ABN6VFD0</accession>
<organism evidence="3 4">
    <name type="scientific">Methylocystis iwaonis</name>
    <dbReference type="NCBI Taxonomy" id="2885079"/>
    <lineage>
        <taxon>Bacteria</taxon>
        <taxon>Pseudomonadati</taxon>
        <taxon>Pseudomonadota</taxon>
        <taxon>Alphaproteobacteria</taxon>
        <taxon>Hyphomicrobiales</taxon>
        <taxon>Methylocystaceae</taxon>
        <taxon>Methylocystis</taxon>
    </lineage>
</organism>
<dbReference type="PANTHER" id="PTHR45138">
    <property type="entry name" value="REGULATORY COMPONENTS OF SENSORY TRANSDUCTION SYSTEM"/>
    <property type="match status" value="1"/>
</dbReference>
<keyword evidence="4" id="KW-1185">Reference proteome</keyword>
<dbReference type="EC" id="2.7.7.65" evidence="1"/>
<dbReference type="Gene3D" id="3.30.70.270">
    <property type="match status" value="1"/>
</dbReference>
<dbReference type="Proteomes" id="UP001317629">
    <property type="component" value="Chromosome"/>
</dbReference>
<name>A0ABN6VFD0_9HYPH</name>
<dbReference type="SUPFAM" id="SSF55073">
    <property type="entry name" value="Nucleotide cyclase"/>
    <property type="match status" value="1"/>
</dbReference>
<evidence type="ECO:0000259" key="2">
    <source>
        <dbReference type="PROSITE" id="PS50887"/>
    </source>
</evidence>